<evidence type="ECO:0000256" key="1">
    <source>
        <dbReference type="ARBA" id="ARBA00008834"/>
    </source>
</evidence>
<feature type="chain" id="PRO_5023151839" evidence="5">
    <location>
        <begin position="23"/>
        <end position="460"/>
    </location>
</feature>
<dbReference type="Pfam" id="PF00295">
    <property type="entry name" value="Glyco_hydro_28"/>
    <property type="match status" value="1"/>
</dbReference>
<dbReference type="GO" id="GO:0005975">
    <property type="term" value="P:carbohydrate metabolic process"/>
    <property type="evidence" value="ECO:0007669"/>
    <property type="project" value="InterPro"/>
</dbReference>
<reference evidence="6 7" key="1">
    <citation type="submission" date="2019-08" db="EMBL/GenBank/DDBJ databases">
        <title>Parahaliea maris sp. nov., isolated from the surface seawater.</title>
        <authorList>
            <person name="Liu Y."/>
        </authorList>
    </citation>
    <scope>NUCLEOTIDE SEQUENCE [LARGE SCALE GENOMIC DNA]</scope>
    <source>
        <strain evidence="6 7">HSLHS9</strain>
    </source>
</reference>
<sequence length="460" mass="50410">MSALLGRALVCLACAASVPSWAETAIDWSRADAIVASIELPDIPDVTFDIRDYGAQPGEHANALPALQQAIDTASQAGGGRVVVPEGVWYLEGPVRLKSRVDLHLQSGSRLLFAPEAEHYLPVVKQRWEGTEVFSYSPLIYARDVTDVAISGSGIIDGNANSEFHGWHQQQAADVLRIRKLGFNGVPVEQRVFAEGTYLRPDLIQLFGAQRVLLEGFSATNSPFWVNHLVYTDHATVRGIRVDSHFPNNDGVDVESSTHVVVEDCVFRTGDDSVVIKSGRDLDGRTIGRPSRNIVVRNNDMGGEDGIGLGSEMSAGISEVYILDNTLRKGSSAFRFKSNLDRGGVVENIYIRGANVEDFENLFWFQLDYPSEHGGQFDTVYRNITFTDIQAANVGAVFFVRAPASAPLRDVRFENVTVDTSQQVFDIRNASNLQLNNVRVDDQVIDARIDSLAATEAAVE</sequence>
<dbReference type="SUPFAM" id="SSF51126">
    <property type="entry name" value="Pectin lyase-like"/>
    <property type="match status" value="1"/>
</dbReference>
<dbReference type="GO" id="GO:0004650">
    <property type="term" value="F:polygalacturonase activity"/>
    <property type="evidence" value="ECO:0007669"/>
    <property type="project" value="InterPro"/>
</dbReference>
<proteinExistence type="inferred from homology"/>
<evidence type="ECO:0000256" key="3">
    <source>
        <dbReference type="ARBA" id="ARBA00023295"/>
    </source>
</evidence>
<dbReference type="EMBL" id="VRZA01000001">
    <property type="protein sequence ID" value="TXS96740.1"/>
    <property type="molecule type" value="Genomic_DNA"/>
</dbReference>
<evidence type="ECO:0000313" key="6">
    <source>
        <dbReference type="EMBL" id="TXS96740.1"/>
    </source>
</evidence>
<dbReference type="InterPro" id="IPR011050">
    <property type="entry name" value="Pectin_lyase_fold/virulence"/>
</dbReference>
<dbReference type="PANTHER" id="PTHR31339">
    <property type="entry name" value="PECTIN LYASE-RELATED"/>
    <property type="match status" value="1"/>
</dbReference>
<accession>A0A5C9AAR2</accession>
<dbReference type="PANTHER" id="PTHR31339:SF9">
    <property type="entry name" value="PLASMIN AND FIBRONECTIN-BINDING PROTEIN A"/>
    <property type="match status" value="1"/>
</dbReference>
<evidence type="ECO:0000256" key="5">
    <source>
        <dbReference type="SAM" id="SignalP"/>
    </source>
</evidence>
<organism evidence="6 7">
    <name type="scientific">Parahaliea maris</name>
    <dbReference type="NCBI Taxonomy" id="2716870"/>
    <lineage>
        <taxon>Bacteria</taxon>
        <taxon>Pseudomonadati</taxon>
        <taxon>Pseudomonadota</taxon>
        <taxon>Gammaproteobacteria</taxon>
        <taxon>Cellvibrionales</taxon>
        <taxon>Halieaceae</taxon>
        <taxon>Parahaliea</taxon>
    </lineage>
</organism>
<keyword evidence="3 4" id="KW-0326">Glycosidase</keyword>
<dbReference type="Gene3D" id="2.160.20.10">
    <property type="entry name" value="Single-stranded right-handed beta-helix, Pectin lyase-like"/>
    <property type="match status" value="1"/>
</dbReference>
<keyword evidence="2 4" id="KW-0378">Hydrolase</keyword>
<evidence type="ECO:0000313" key="7">
    <source>
        <dbReference type="Proteomes" id="UP000321039"/>
    </source>
</evidence>
<comment type="similarity">
    <text evidence="1 4">Belongs to the glycosyl hydrolase 28 family.</text>
</comment>
<feature type="signal peptide" evidence="5">
    <location>
        <begin position="1"/>
        <end position="22"/>
    </location>
</feature>
<comment type="caution">
    <text evidence="6">The sequence shown here is derived from an EMBL/GenBank/DDBJ whole genome shotgun (WGS) entry which is preliminary data.</text>
</comment>
<dbReference type="InterPro" id="IPR051801">
    <property type="entry name" value="GH28_Enzymes"/>
</dbReference>
<evidence type="ECO:0000256" key="2">
    <source>
        <dbReference type="ARBA" id="ARBA00022801"/>
    </source>
</evidence>
<keyword evidence="7" id="KW-1185">Reference proteome</keyword>
<keyword evidence="5" id="KW-0732">Signal</keyword>
<dbReference type="AlphaFoldDB" id="A0A5C9AAR2"/>
<evidence type="ECO:0000256" key="4">
    <source>
        <dbReference type="RuleBase" id="RU361169"/>
    </source>
</evidence>
<dbReference type="Proteomes" id="UP000321039">
    <property type="component" value="Unassembled WGS sequence"/>
</dbReference>
<gene>
    <name evidence="6" type="ORF">FV139_00045</name>
</gene>
<name>A0A5C9AAR2_9GAMM</name>
<dbReference type="InterPro" id="IPR012334">
    <property type="entry name" value="Pectin_lyas_fold"/>
</dbReference>
<dbReference type="InterPro" id="IPR000743">
    <property type="entry name" value="Glyco_hydro_28"/>
</dbReference>
<protein>
    <submittedName>
        <fullName evidence="6">Glycoside hydrolase family 28 protein</fullName>
    </submittedName>
</protein>